<sequence length="41" mass="5035">MPLPIQMERNPFRWSSLSKFPLDFLYKNIKKTREENLQKIP</sequence>
<dbReference type="AlphaFoldDB" id="A0A822ZN71"/>
<proteinExistence type="predicted"/>
<reference evidence="1 2" key="1">
    <citation type="journal article" date="2020" name="Mol. Biol. Evol.">
        <title>Distinct Expression and Methylation Patterns for Genes with Different Fates following a Single Whole-Genome Duplication in Flowering Plants.</title>
        <authorList>
            <person name="Shi T."/>
            <person name="Rahmani R.S."/>
            <person name="Gugger P.F."/>
            <person name="Wang M."/>
            <person name="Li H."/>
            <person name="Zhang Y."/>
            <person name="Li Z."/>
            <person name="Wang Q."/>
            <person name="Van de Peer Y."/>
            <person name="Marchal K."/>
            <person name="Chen J."/>
        </authorList>
    </citation>
    <scope>NUCLEOTIDE SEQUENCE [LARGE SCALE GENOMIC DNA]</scope>
    <source>
        <tissue evidence="1">Leaf</tissue>
    </source>
</reference>
<protein>
    <submittedName>
        <fullName evidence="1">Uncharacterized protein</fullName>
    </submittedName>
</protein>
<dbReference type="EMBL" id="DUZY01000008">
    <property type="protein sequence ID" value="DAD46672.1"/>
    <property type="molecule type" value="Genomic_DNA"/>
</dbReference>
<keyword evidence="2" id="KW-1185">Reference proteome</keyword>
<name>A0A822ZN71_NELNU</name>
<dbReference type="Proteomes" id="UP000607653">
    <property type="component" value="Unassembled WGS sequence"/>
</dbReference>
<comment type="caution">
    <text evidence="1">The sequence shown here is derived from an EMBL/GenBank/DDBJ whole genome shotgun (WGS) entry which is preliminary data.</text>
</comment>
<organism evidence="1 2">
    <name type="scientific">Nelumbo nucifera</name>
    <name type="common">Sacred lotus</name>
    <dbReference type="NCBI Taxonomy" id="4432"/>
    <lineage>
        <taxon>Eukaryota</taxon>
        <taxon>Viridiplantae</taxon>
        <taxon>Streptophyta</taxon>
        <taxon>Embryophyta</taxon>
        <taxon>Tracheophyta</taxon>
        <taxon>Spermatophyta</taxon>
        <taxon>Magnoliopsida</taxon>
        <taxon>Proteales</taxon>
        <taxon>Nelumbonaceae</taxon>
        <taxon>Nelumbo</taxon>
    </lineage>
</organism>
<evidence type="ECO:0000313" key="1">
    <source>
        <dbReference type="EMBL" id="DAD46672.1"/>
    </source>
</evidence>
<gene>
    <name evidence="1" type="ORF">HUJ06_016609</name>
</gene>
<evidence type="ECO:0000313" key="2">
    <source>
        <dbReference type="Proteomes" id="UP000607653"/>
    </source>
</evidence>
<accession>A0A822ZN71</accession>